<feature type="transmembrane region" description="Helical" evidence="8">
    <location>
        <begin position="202"/>
        <end position="223"/>
    </location>
</feature>
<comment type="caution">
    <text evidence="10">The sequence shown here is derived from an EMBL/GenBank/DDBJ whole genome shotgun (WGS) entry which is preliminary data.</text>
</comment>
<keyword evidence="2" id="KW-0813">Transport</keyword>
<dbReference type="SFLD" id="SFLDG01168">
    <property type="entry name" value="Ferric_reductase_subgroup_(FRE"/>
    <property type="match status" value="1"/>
</dbReference>
<evidence type="ECO:0000256" key="6">
    <source>
        <dbReference type="ARBA" id="ARBA00023136"/>
    </source>
</evidence>
<feature type="transmembrane region" description="Helical" evidence="8">
    <location>
        <begin position="293"/>
        <end position="311"/>
    </location>
</feature>
<evidence type="ECO:0000256" key="8">
    <source>
        <dbReference type="SAM" id="Phobius"/>
    </source>
</evidence>
<evidence type="ECO:0000256" key="4">
    <source>
        <dbReference type="ARBA" id="ARBA00022989"/>
    </source>
</evidence>
<evidence type="ECO:0000313" key="10">
    <source>
        <dbReference type="EMBL" id="KAE9964395.1"/>
    </source>
</evidence>
<dbReference type="InterPro" id="IPR039261">
    <property type="entry name" value="FNR_nucleotide-bd"/>
</dbReference>
<dbReference type="EMBL" id="WNWQ01000707">
    <property type="protein sequence ID" value="KAE9964395.1"/>
    <property type="molecule type" value="Genomic_DNA"/>
</dbReference>
<dbReference type="Pfam" id="PF01794">
    <property type="entry name" value="Ferric_reduct"/>
    <property type="match status" value="1"/>
</dbReference>
<dbReference type="CDD" id="cd06186">
    <property type="entry name" value="NOX_Duox_like_FAD_NADP"/>
    <property type="match status" value="1"/>
</dbReference>
<proteinExistence type="predicted"/>
<dbReference type="GO" id="GO:0000293">
    <property type="term" value="F:ferric-chelate reductase activity"/>
    <property type="evidence" value="ECO:0007669"/>
    <property type="project" value="TreeGrafter"/>
</dbReference>
<reference evidence="10 11" key="1">
    <citation type="submission" date="2019-11" db="EMBL/GenBank/DDBJ databases">
        <title>Venturia inaequalis Genome Resource.</title>
        <authorList>
            <person name="Lichtner F.J."/>
        </authorList>
    </citation>
    <scope>NUCLEOTIDE SEQUENCE [LARGE SCALE GENOMIC DNA]</scope>
    <source>
        <strain evidence="10">Bline_iso_100314</strain>
    </source>
</reference>
<evidence type="ECO:0000259" key="9">
    <source>
        <dbReference type="Pfam" id="PF01794"/>
    </source>
</evidence>
<feature type="transmembrane region" description="Helical" evidence="8">
    <location>
        <begin position="268"/>
        <end position="287"/>
    </location>
</feature>
<keyword evidence="3 8" id="KW-0812">Transmembrane</keyword>
<evidence type="ECO:0000313" key="11">
    <source>
        <dbReference type="Proteomes" id="UP000433883"/>
    </source>
</evidence>
<evidence type="ECO:0000256" key="7">
    <source>
        <dbReference type="SAM" id="MobiDB-lite"/>
    </source>
</evidence>
<dbReference type="GO" id="GO:0006826">
    <property type="term" value="P:iron ion transport"/>
    <property type="evidence" value="ECO:0007669"/>
    <property type="project" value="TreeGrafter"/>
</dbReference>
<keyword evidence="6 8" id="KW-0472">Membrane</keyword>
<organism evidence="10 11">
    <name type="scientific">Venturia inaequalis</name>
    <name type="common">Apple scab fungus</name>
    <dbReference type="NCBI Taxonomy" id="5025"/>
    <lineage>
        <taxon>Eukaryota</taxon>
        <taxon>Fungi</taxon>
        <taxon>Dikarya</taxon>
        <taxon>Ascomycota</taxon>
        <taxon>Pezizomycotina</taxon>
        <taxon>Dothideomycetes</taxon>
        <taxon>Pleosporomycetidae</taxon>
        <taxon>Venturiales</taxon>
        <taxon>Venturiaceae</taxon>
        <taxon>Venturia</taxon>
    </lineage>
</organism>
<gene>
    <name evidence="10" type="ORF">BLS_008392</name>
</gene>
<dbReference type="SUPFAM" id="SSF52343">
    <property type="entry name" value="Ferredoxin reductase-like, C-terminal NADP-linked domain"/>
    <property type="match status" value="1"/>
</dbReference>
<dbReference type="GO" id="GO:0005886">
    <property type="term" value="C:plasma membrane"/>
    <property type="evidence" value="ECO:0007669"/>
    <property type="project" value="TreeGrafter"/>
</dbReference>
<feature type="compositionally biased region" description="Low complexity" evidence="7">
    <location>
        <begin position="410"/>
        <end position="424"/>
    </location>
</feature>
<keyword evidence="5" id="KW-0406">Ion transport</keyword>
<feature type="transmembrane region" description="Helical" evidence="8">
    <location>
        <begin position="235"/>
        <end position="256"/>
    </location>
</feature>
<name>A0A8H3U7C2_VENIN</name>
<dbReference type="Proteomes" id="UP000433883">
    <property type="component" value="Unassembled WGS sequence"/>
</dbReference>
<protein>
    <recommendedName>
        <fullName evidence="9">Ferric oxidoreductase domain-containing protein</fullName>
    </recommendedName>
</protein>
<evidence type="ECO:0000256" key="5">
    <source>
        <dbReference type="ARBA" id="ARBA00023065"/>
    </source>
</evidence>
<dbReference type="PANTHER" id="PTHR32361:SF9">
    <property type="entry name" value="FERRIC REDUCTASE TRANSMEMBRANE COMPONENT 3-RELATED"/>
    <property type="match status" value="1"/>
</dbReference>
<comment type="subcellular location">
    <subcellularLocation>
        <location evidence="1">Membrane</location>
        <topology evidence="1">Multi-pass membrane protein</topology>
    </subcellularLocation>
</comment>
<feature type="compositionally biased region" description="Basic and acidic residues" evidence="7">
    <location>
        <begin position="389"/>
        <end position="398"/>
    </location>
</feature>
<feature type="transmembrane region" description="Helical" evidence="8">
    <location>
        <begin position="57"/>
        <end position="78"/>
    </location>
</feature>
<feature type="transmembrane region" description="Helical" evidence="8">
    <location>
        <begin position="119"/>
        <end position="136"/>
    </location>
</feature>
<evidence type="ECO:0000256" key="1">
    <source>
        <dbReference type="ARBA" id="ARBA00004141"/>
    </source>
</evidence>
<dbReference type="SFLD" id="SFLDS00052">
    <property type="entry name" value="Ferric_Reductase_Domain"/>
    <property type="match status" value="1"/>
</dbReference>
<dbReference type="PANTHER" id="PTHR32361">
    <property type="entry name" value="FERRIC/CUPRIC REDUCTASE TRANSMEMBRANE COMPONENT"/>
    <property type="match status" value="1"/>
</dbReference>
<feature type="transmembrane region" description="Helical" evidence="8">
    <location>
        <begin position="156"/>
        <end position="181"/>
    </location>
</feature>
<dbReference type="AlphaFoldDB" id="A0A8H3U7C2"/>
<dbReference type="GO" id="GO:0006879">
    <property type="term" value="P:intracellular iron ion homeostasis"/>
    <property type="evidence" value="ECO:0007669"/>
    <property type="project" value="TreeGrafter"/>
</dbReference>
<feature type="region of interest" description="Disordered" evidence="7">
    <location>
        <begin position="389"/>
        <end position="426"/>
    </location>
</feature>
<dbReference type="InterPro" id="IPR013130">
    <property type="entry name" value="Fe3_Rdtase_TM_dom"/>
</dbReference>
<evidence type="ECO:0000256" key="3">
    <source>
        <dbReference type="ARBA" id="ARBA00022692"/>
    </source>
</evidence>
<accession>A0A8H3U7C2</accession>
<dbReference type="InterPro" id="IPR051410">
    <property type="entry name" value="Ferric/Cupric_Reductase"/>
</dbReference>
<feature type="domain" description="Ferric oxidoreductase" evidence="9">
    <location>
        <begin position="166"/>
        <end position="281"/>
    </location>
</feature>
<keyword evidence="4 8" id="KW-1133">Transmembrane helix</keyword>
<evidence type="ECO:0000256" key="2">
    <source>
        <dbReference type="ARBA" id="ARBA00022448"/>
    </source>
</evidence>
<dbReference type="GO" id="GO:0015677">
    <property type="term" value="P:copper ion import"/>
    <property type="evidence" value="ECO:0007669"/>
    <property type="project" value="TreeGrafter"/>
</dbReference>
<sequence length="926" mass="106226">MRTTWSFSQALPETEPNITMVRMKPLKLVSKVSDRDYQKSWNAYAESERVEKEGSKYAIIFVCIGVIMPIALSLLRFVPMPKVLITKITSYLITPATWGTKHRQPLANLGFCPTRGQSLFISLLTTLNLIFCFTKYPAEYVPFGKQARYRTRSSQVLVIMANRFAAMCLANLSLLVLYAGRNNILLWATKWQRETFLLFHHWLGYMTIICGAVHAILFLYSAVKSGRYAEEHKELFWKFGIVAIVAFASILPLSILPIRVRAYEIFLASHRILSFLALAAVFVHIYVESSDTGLHNWVYAALAALALEYLMRALRLFRNGIKEATITVVDEDYLRVDVPGVTAEGHAYIYFPTLTWRFWDNHPFSVAASFHDAEDVPVSRTVLPLQEVKRSETTRDGPKLPLSISKEVSTGHTPSPMTSTPPSTVGQNYGIPTAGLTFFIRRREGLTVRLASRTKVPVLIESSYGSLHSLRTHPNLIAIAGGVGIVTVLPLLRTHPGRSKLYWGLRTPGLLDALTNDLRGIDKEVFIGQRMDVRAVLEQELSGDRAKGAVVVVSGPPGLADDTRRKQKKPKILQEEIFNIVGLKSPRFRFLSLPREIRQCILLSTYDPDIHVNLLGTLRELLTPYSLKPGEQNPWFSWIWAFEKMWHWSRALEKVHPEVADDIMFVYRHCEETMRGYWDRAIETSKLTYQEFHGLVEGRAWVNLSLDQFLVITLRLQRDVELCAWWVNKQAPRTPSGPEFLSLPPEIRQTILLYTYPSDHEELLILLRLRDSALEIYNPWLLWWQAYKKTKTWTAQLSSLDEVIKDDLVFVEKGRCKMLDTIWQTITDRIVGDIQIERRQLRAIVAALDNGIAQGQAGWYERVRRNDERTDWLLMSIEELLPEKSRLSKKYLTELDGVLFDEMEHRLESICARYDEMPSIFEMNES</sequence>